<feature type="compositionally biased region" description="Basic and acidic residues" evidence="1">
    <location>
        <begin position="456"/>
        <end position="466"/>
    </location>
</feature>
<evidence type="ECO:0000256" key="1">
    <source>
        <dbReference type="SAM" id="MobiDB-lite"/>
    </source>
</evidence>
<gene>
    <name evidence="3" type="ORF">H1R20_g834</name>
</gene>
<dbReference type="Proteomes" id="UP001140091">
    <property type="component" value="Unassembled WGS sequence"/>
</dbReference>
<reference evidence="3" key="1">
    <citation type="submission" date="2022-06" db="EMBL/GenBank/DDBJ databases">
        <title>Genome Sequence of Candolleomyces eurysporus.</title>
        <authorList>
            <person name="Buettner E."/>
        </authorList>
    </citation>
    <scope>NUCLEOTIDE SEQUENCE</scope>
    <source>
        <strain evidence="3">VTCC 930004</strain>
    </source>
</reference>
<protein>
    <recommendedName>
        <fullName evidence="2">DUF6532 domain-containing protein</fullName>
    </recommendedName>
</protein>
<feature type="compositionally biased region" description="Basic and acidic residues" evidence="1">
    <location>
        <begin position="85"/>
        <end position="96"/>
    </location>
</feature>
<feature type="region of interest" description="Disordered" evidence="1">
    <location>
        <begin position="456"/>
        <end position="484"/>
    </location>
</feature>
<organism evidence="3 4">
    <name type="scientific">Candolleomyces eurysporus</name>
    <dbReference type="NCBI Taxonomy" id="2828524"/>
    <lineage>
        <taxon>Eukaryota</taxon>
        <taxon>Fungi</taxon>
        <taxon>Dikarya</taxon>
        <taxon>Basidiomycota</taxon>
        <taxon>Agaricomycotina</taxon>
        <taxon>Agaricomycetes</taxon>
        <taxon>Agaricomycetidae</taxon>
        <taxon>Agaricales</taxon>
        <taxon>Agaricineae</taxon>
        <taxon>Psathyrellaceae</taxon>
        <taxon>Candolleomyces</taxon>
    </lineage>
</organism>
<feature type="compositionally biased region" description="Acidic residues" evidence="1">
    <location>
        <begin position="39"/>
        <end position="54"/>
    </location>
</feature>
<dbReference type="Pfam" id="PF20149">
    <property type="entry name" value="DUF6532"/>
    <property type="match status" value="1"/>
</dbReference>
<dbReference type="OrthoDB" id="3225557at2759"/>
<accession>A0A9W8MLD6</accession>
<evidence type="ECO:0000259" key="2">
    <source>
        <dbReference type="Pfam" id="PF20149"/>
    </source>
</evidence>
<keyword evidence="4" id="KW-1185">Reference proteome</keyword>
<proteinExistence type="predicted"/>
<evidence type="ECO:0000313" key="4">
    <source>
        <dbReference type="Proteomes" id="UP001140091"/>
    </source>
</evidence>
<sequence length="484" mass="54551">MPGTYSEVKDPKGKTWNSISECTGTEAAPQYQPSTVNSDYEEPEEYEDQEDLPGDDLHDYDNVDLFNKNETANWPTICQAGPDNEQQKNIDGRSSDHGMSVRGSPYVSLIMNTHFSHLTIEIDNKPGHGREVSKILTKKRSAQAERQRKKQEEENLCWLASDNDHDVDINQNQNMVTLVVRKLDSVLNVVYRKLQDSYQGSNTSDHEDLDSEIESDADLNIGSLEIIQTGSGYLKLKDQPPRIQGLIHKAFQLAEARLCLDTPYPLPDQAPWVFREILWDAAKELKDKELVQHVKSNGRFGADLTSAVRSHFNRYRVKISKVAQTQAQIAYGLDSKLPNLECKAKALPSDDTFLYNVEPTTGWVLANEPYCHPAIIEAEDAVRSQEREIPIPMLAFAAAMLRAEIVLREKGRRTPLKFDADSHSGVFDSHLTILTNLSKRSLVKLHRLLAYLHQEGSKSNESKATSDENNSGTLRIMDLDGMED</sequence>
<feature type="region of interest" description="Disordered" evidence="1">
    <location>
        <begin position="78"/>
        <end position="100"/>
    </location>
</feature>
<feature type="non-terminal residue" evidence="3">
    <location>
        <position position="484"/>
    </location>
</feature>
<feature type="region of interest" description="Disordered" evidence="1">
    <location>
        <begin position="1"/>
        <end position="56"/>
    </location>
</feature>
<dbReference type="AlphaFoldDB" id="A0A9W8MLD6"/>
<name>A0A9W8MLD6_9AGAR</name>
<dbReference type="InterPro" id="IPR045341">
    <property type="entry name" value="DUF6532"/>
</dbReference>
<feature type="domain" description="DUF6532" evidence="2">
    <location>
        <begin position="251"/>
        <end position="436"/>
    </location>
</feature>
<evidence type="ECO:0000313" key="3">
    <source>
        <dbReference type="EMBL" id="KAJ2936260.1"/>
    </source>
</evidence>
<dbReference type="EMBL" id="JANBPK010000122">
    <property type="protein sequence ID" value="KAJ2936260.1"/>
    <property type="molecule type" value="Genomic_DNA"/>
</dbReference>
<comment type="caution">
    <text evidence="3">The sequence shown here is derived from an EMBL/GenBank/DDBJ whole genome shotgun (WGS) entry which is preliminary data.</text>
</comment>